<dbReference type="RefSeq" id="WP_023173974.1">
    <property type="nucleotide sequence ID" value="NC_022600.1"/>
</dbReference>
<feature type="transmembrane region" description="Helical" evidence="6">
    <location>
        <begin position="38"/>
        <end position="57"/>
    </location>
</feature>
<organism evidence="7 8">
    <name type="scientific">Gloeobacter kilaueensis (strain ATCC BAA-2537 / CCAP 1431/1 / ULC 316 / JS1)</name>
    <dbReference type="NCBI Taxonomy" id="1183438"/>
    <lineage>
        <taxon>Bacteria</taxon>
        <taxon>Bacillati</taxon>
        <taxon>Cyanobacteriota</taxon>
        <taxon>Cyanophyceae</taxon>
        <taxon>Gloeobacterales</taxon>
        <taxon>Gloeobacteraceae</taxon>
        <taxon>Gloeobacter</taxon>
    </lineage>
</organism>
<sequence length="263" mass="27421">MNGAVSWQQVGAALVLVAAAALVSRWQSLDLEKEMGIASLRAFVQLVAIGYALEFIFATNNAFFVVSLISLMVTVAGFTSGKRATGVPGAIGLALAAIGGGTLATLGSLVALRIFPFSAHTLIPIAGMVIGNAMNVNSLVAARVRDELQGWRPQIEAALSLGAPWPVAVRPYLKRALKAGMIPIIDSTRTVGLIQLPGAMTGMILAGASPLAAVQLQMVVMYMLVGAAAITGLAAAWLCSRAFFSDQHQLLLPERLQTAQGKL</sequence>
<evidence type="ECO:0000313" key="7">
    <source>
        <dbReference type="EMBL" id="AGY58787.1"/>
    </source>
</evidence>
<protein>
    <submittedName>
        <fullName evidence="7">ABC-type uncharacterized transport system, permease component</fullName>
    </submittedName>
</protein>
<keyword evidence="3 6" id="KW-0812">Transmembrane</keyword>
<evidence type="ECO:0000256" key="3">
    <source>
        <dbReference type="ARBA" id="ARBA00022692"/>
    </source>
</evidence>
<dbReference type="Pfam" id="PF03649">
    <property type="entry name" value="UPF0014"/>
    <property type="match status" value="1"/>
</dbReference>
<feature type="transmembrane region" description="Helical" evidence="6">
    <location>
        <begin position="6"/>
        <end position="26"/>
    </location>
</feature>
<dbReference type="InterPro" id="IPR005226">
    <property type="entry name" value="UPF0014_fam"/>
</dbReference>
<dbReference type="Proteomes" id="UP000017396">
    <property type="component" value="Chromosome"/>
</dbReference>
<dbReference type="PANTHER" id="PTHR30028:SF0">
    <property type="entry name" value="PROTEIN ALUMINUM SENSITIVE 3"/>
    <property type="match status" value="1"/>
</dbReference>
<keyword evidence="5 6" id="KW-0472">Membrane</keyword>
<keyword evidence="4 6" id="KW-1133">Transmembrane helix</keyword>
<reference evidence="7 8" key="1">
    <citation type="journal article" date="2013" name="PLoS ONE">
        <title>Cultivation and Complete Genome Sequencing of Gloeobacter kilaueensis sp. nov., from a Lava Cave in Kilauea Caldera, Hawai'i.</title>
        <authorList>
            <person name="Saw J.H."/>
            <person name="Schatz M."/>
            <person name="Brown M.V."/>
            <person name="Kunkel D.D."/>
            <person name="Foster J.S."/>
            <person name="Shick H."/>
            <person name="Christensen S."/>
            <person name="Hou S."/>
            <person name="Wan X."/>
            <person name="Donachie S.P."/>
        </authorList>
    </citation>
    <scope>NUCLEOTIDE SEQUENCE [LARGE SCALE GENOMIC DNA]</scope>
    <source>
        <strain evidence="8">JS</strain>
    </source>
</reference>
<feature type="transmembrane region" description="Helical" evidence="6">
    <location>
        <begin position="121"/>
        <end position="142"/>
    </location>
</feature>
<accession>U5QIH4</accession>
<gene>
    <name evidence="7" type="ORF">GKIL_2541</name>
</gene>
<evidence type="ECO:0000256" key="4">
    <source>
        <dbReference type="ARBA" id="ARBA00022989"/>
    </source>
</evidence>
<evidence type="ECO:0000256" key="5">
    <source>
        <dbReference type="ARBA" id="ARBA00023136"/>
    </source>
</evidence>
<evidence type="ECO:0000256" key="1">
    <source>
        <dbReference type="ARBA" id="ARBA00004141"/>
    </source>
</evidence>
<dbReference type="GO" id="GO:0005886">
    <property type="term" value="C:plasma membrane"/>
    <property type="evidence" value="ECO:0007669"/>
    <property type="project" value="TreeGrafter"/>
</dbReference>
<proteinExistence type="inferred from homology"/>
<evidence type="ECO:0000256" key="6">
    <source>
        <dbReference type="SAM" id="Phobius"/>
    </source>
</evidence>
<feature type="transmembrane region" description="Helical" evidence="6">
    <location>
        <begin position="191"/>
        <end position="213"/>
    </location>
</feature>
<dbReference type="HOGENOM" id="CLU_076147_1_0_3"/>
<feature type="transmembrane region" description="Helical" evidence="6">
    <location>
        <begin position="93"/>
        <end position="115"/>
    </location>
</feature>
<dbReference type="OrthoDB" id="9791807at2"/>
<dbReference type="AlphaFoldDB" id="U5QIH4"/>
<dbReference type="STRING" id="1183438.GKIL_2541"/>
<comment type="similarity">
    <text evidence="2">Belongs to the UPF0014 family.</text>
</comment>
<dbReference type="KEGG" id="glj:GKIL_2541"/>
<evidence type="ECO:0000256" key="2">
    <source>
        <dbReference type="ARBA" id="ARBA00005268"/>
    </source>
</evidence>
<keyword evidence="8" id="KW-1185">Reference proteome</keyword>
<dbReference type="PANTHER" id="PTHR30028">
    <property type="entry name" value="UPF0014 INNER MEMBRANE PROTEIN YBBM-RELATED"/>
    <property type="match status" value="1"/>
</dbReference>
<feature type="transmembrane region" description="Helical" evidence="6">
    <location>
        <begin position="63"/>
        <end position="81"/>
    </location>
</feature>
<feature type="transmembrane region" description="Helical" evidence="6">
    <location>
        <begin position="219"/>
        <end position="239"/>
    </location>
</feature>
<comment type="subcellular location">
    <subcellularLocation>
        <location evidence="1">Membrane</location>
        <topology evidence="1">Multi-pass membrane protein</topology>
    </subcellularLocation>
</comment>
<evidence type="ECO:0000313" key="8">
    <source>
        <dbReference type="Proteomes" id="UP000017396"/>
    </source>
</evidence>
<name>U5QIH4_GLOK1</name>
<dbReference type="eggNOG" id="COG0390">
    <property type="taxonomic scope" value="Bacteria"/>
</dbReference>
<dbReference type="EMBL" id="CP003587">
    <property type="protein sequence ID" value="AGY58787.1"/>
    <property type="molecule type" value="Genomic_DNA"/>
</dbReference>